<accession>A0A254Q318</accession>
<gene>
    <name evidence="1" type="ORF">CBI31_05925</name>
</gene>
<comment type="caution">
    <text evidence="1">The sequence shown here is derived from an EMBL/GenBank/DDBJ whole genome shotgun (WGS) entry which is preliminary data.</text>
</comment>
<dbReference type="RefSeq" id="WP_088525477.1">
    <property type="nucleotide sequence ID" value="NZ_NGUP01000003.1"/>
</dbReference>
<dbReference type="PANTHER" id="PTHR35175:SF2">
    <property type="entry name" value="DUF1289 DOMAIN-CONTAINING PROTEIN"/>
    <property type="match status" value="1"/>
</dbReference>
<dbReference type="EMBL" id="NGUP01000003">
    <property type="protein sequence ID" value="OWS69872.1"/>
    <property type="molecule type" value="Genomic_DNA"/>
</dbReference>
<dbReference type="InterPro" id="IPR010710">
    <property type="entry name" value="DUF1289"/>
</dbReference>
<dbReference type="Pfam" id="PF06945">
    <property type="entry name" value="DUF1289"/>
    <property type="match status" value="1"/>
</dbReference>
<evidence type="ECO:0000313" key="1">
    <source>
        <dbReference type="EMBL" id="OWS69872.1"/>
    </source>
</evidence>
<organism evidence="1 2">
    <name type="scientific">Polynucleobacter campilacus</name>
    <dbReference type="NCBI Taxonomy" id="1743163"/>
    <lineage>
        <taxon>Bacteria</taxon>
        <taxon>Pseudomonadati</taxon>
        <taxon>Pseudomonadota</taxon>
        <taxon>Betaproteobacteria</taxon>
        <taxon>Burkholderiales</taxon>
        <taxon>Burkholderiaceae</taxon>
        <taxon>Polynucleobacter</taxon>
    </lineage>
</organism>
<proteinExistence type="predicted"/>
<dbReference type="OrthoDB" id="8911262at2"/>
<dbReference type="AlphaFoldDB" id="A0A254Q318"/>
<protein>
    <submittedName>
        <fullName evidence="1">DUF1289 domain-containing protein</fullName>
    </submittedName>
</protein>
<reference evidence="1 2" key="1">
    <citation type="submission" date="2017-05" db="EMBL/GenBank/DDBJ databases">
        <title>Genome of Polynucleobacter sp. MWH-Feld-100.</title>
        <authorList>
            <person name="Hahn M.W."/>
        </authorList>
    </citation>
    <scope>NUCLEOTIDE SEQUENCE [LARGE SCALE GENOMIC DNA]</scope>
    <source>
        <strain evidence="1 2">MWH-Feld-100</strain>
    </source>
</reference>
<name>A0A254Q318_9BURK</name>
<sequence>MTTIPSPCINWCDINPENGFCHGCYRTLAEIADWSDLSNPEKLEIWSKIKARKPQAAE</sequence>
<dbReference type="PANTHER" id="PTHR35175">
    <property type="entry name" value="DUF1289 DOMAIN-CONTAINING PROTEIN"/>
    <property type="match status" value="1"/>
</dbReference>
<evidence type="ECO:0000313" key="2">
    <source>
        <dbReference type="Proteomes" id="UP000197528"/>
    </source>
</evidence>
<keyword evidence="2" id="KW-1185">Reference proteome</keyword>
<dbReference type="Proteomes" id="UP000197528">
    <property type="component" value="Unassembled WGS sequence"/>
</dbReference>